<dbReference type="GO" id="GO:0006279">
    <property type="term" value="P:premeiotic DNA replication"/>
    <property type="evidence" value="ECO:0007669"/>
    <property type="project" value="EnsemblFungi"/>
</dbReference>
<proteinExistence type="inferred from homology"/>
<dbReference type="RefSeq" id="XP_003667866.1">
    <property type="nucleotide sequence ID" value="XM_003667818.1"/>
</dbReference>
<feature type="region of interest" description="Disordered" evidence="5">
    <location>
        <begin position="1"/>
        <end position="20"/>
    </location>
</feature>
<keyword evidence="3" id="KW-0131">Cell cycle</keyword>
<feature type="domain" description="Cyclin-like" evidence="6">
    <location>
        <begin position="177"/>
        <end position="261"/>
    </location>
</feature>
<organism evidence="8 9">
    <name type="scientific">Naumovozyma dairenensis (strain ATCC 10597 / BCRC 20456 / CBS 421 / NBRC 0211 / NRRL Y-12639)</name>
    <name type="common">Saccharomyces dairenensis</name>
    <dbReference type="NCBI Taxonomy" id="1071378"/>
    <lineage>
        <taxon>Eukaryota</taxon>
        <taxon>Fungi</taxon>
        <taxon>Dikarya</taxon>
        <taxon>Ascomycota</taxon>
        <taxon>Saccharomycotina</taxon>
        <taxon>Saccharomycetes</taxon>
        <taxon>Saccharomycetales</taxon>
        <taxon>Saccharomycetaceae</taxon>
        <taxon>Naumovozyma</taxon>
    </lineage>
</organism>
<dbReference type="SMART" id="SM00385">
    <property type="entry name" value="CYCLIN"/>
    <property type="match status" value="2"/>
</dbReference>
<dbReference type="GO" id="GO:0010696">
    <property type="term" value="P:positive regulation of mitotic spindle pole body separation"/>
    <property type="evidence" value="ECO:0007669"/>
    <property type="project" value="EnsemblFungi"/>
</dbReference>
<dbReference type="OrthoDB" id="5590282at2759"/>
<dbReference type="GO" id="GO:0000086">
    <property type="term" value="P:G2/M transition of mitotic cell cycle"/>
    <property type="evidence" value="ECO:0007669"/>
    <property type="project" value="EnsemblFungi"/>
</dbReference>
<dbReference type="FunFam" id="1.10.472.10:FF:000001">
    <property type="entry name" value="G2/mitotic-specific cyclin"/>
    <property type="match status" value="1"/>
</dbReference>
<dbReference type="SUPFAM" id="SSF47954">
    <property type="entry name" value="Cyclin-like"/>
    <property type="match status" value="2"/>
</dbReference>
<sequence length="408" mass="47361">MAKTENSETQSKRLPTINEAHPMEHYPKLSNVEKEKGLTTATPEIANRRALNEVKINNQQISDVPIQGPVTAKPILKVRREESDLMYVTLKKRRIYHDSIESQKSQHSLDTAEIPKIQWEDLDTPEMNDVCMVAEYSNEIFTFLYQHELELLPSHNYLLDNSSKYFIRPSMRAILVDWLVEVHDKFQCYPETLFLAINIMDRFLSQNKVSMNKLQLLAITSLFVAAKFEEVHLPKLSEYSYITDGAASKTEIKNAEMFMLTSLGFSLGYPNPMNFLRRISKADSYNFETRNIAKCILEFSICYHSFITLKPSLLSTMAMYLARRIVNADQVLWNETLRHYSGGIDPLLDETFQSYCKELISEIYCPKTKLPALILKFKTPRCHSVYFRIHKWCGKQLTEKFDGLFDMS</sequence>
<evidence type="ECO:0000259" key="6">
    <source>
        <dbReference type="SMART" id="SM00385"/>
    </source>
</evidence>
<evidence type="ECO:0000259" key="7">
    <source>
        <dbReference type="SMART" id="SM01332"/>
    </source>
</evidence>
<dbReference type="InterPro" id="IPR048258">
    <property type="entry name" value="Cyclins_cyclin-box"/>
</dbReference>
<feature type="domain" description="Cyclin C-terminal" evidence="7">
    <location>
        <begin position="270"/>
        <end position="391"/>
    </location>
</feature>
<dbReference type="STRING" id="1071378.G0W485"/>
<feature type="domain" description="Cyclin-like" evidence="6">
    <location>
        <begin position="274"/>
        <end position="361"/>
    </location>
</feature>
<reference evidence="8 9" key="1">
    <citation type="journal article" date="2011" name="Proc. Natl. Acad. Sci. U.S.A.">
        <title>Evolutionary erosion of yeast sex chromosomes by mating-type switching accidents.</title>
        <authorList>
            <person name="Gordon J.L."/>
            <person name="Armisen D."/>
            <person name="Proux-Wera E."/>
            <person name="Oheigeartaigh S.S."/>
            <person name="Byrne K.P."/>
            <person name="Wolfe K.H."/>
        </authorList>
    </citation>
    <scope>NUCLEOTIDE SEQUENCE [LARGE SCALE GENOMIC DNA]</scope>
    <source>
        <strain evidence="9">ATCC 10597 / BCRC 20456 / CBS 421 / NBRC 0211 / NRRL Y-12639</strain>
    </source>
</reference>
<dbReference type="InterPro" id="IPR006671">
    <property type="entry name" value="Cyclin_N"/>
</dbReference>
<dbReference type="Pfam" id="PF00134">
    <property type="entry name" value="Cyclin_N"/>
    <property type="match status" value="1"/>
</dbReference>
<dbReference type="InterPro" id="IPR039361">
    <property type="entry name" value="Cyclin"/>
</dbReference>
<evidence type="ECO:0000256" key="3">
    <source>
        <dbReference type="ARBA" id="ARBA00023306"/>
    </source>
</evidence>
<dbReference type="InterPro" id="IPR004367">
    <property type="entry name" value="Cyclin_C-dom"/>
</dbReference>
<dbReference type="GeneID" id="11494431"/>
<dbReference type="PROSITE" id="PS00292">
    <property type="entry name" value="CYCLINS"/>
    <property type="match status" value="1"/>
</dbReference>
<dbReference type="Proteomes" id="UP000000689">
    <property type="component" value="Chromosome 1"/>
</dbReference>
<dbReference type="KEGG" id="ndi:NDAI_0A04670"/>
<dbReference type="GO" id="GO:0006355">
    <property type="term" value="P:regulation of DNA-templated transcription"/>
    <property type="evidence" value="ECO:0007669"/>
    <property type="project" value="EnsemblFungi"/>
</dbReference>
<dbReference type="Pfam" id="PF02984">
    <property type="entry name" value="Cyclin_C"/>
    <property type="match status" value="1"/>
</dbReference>
<dbReference type="OMA" id="KNAEMFM"/>
<dbReference type="InterPro" id="IPR013763">
    <property type="entry name" value="Cyclin-like_dom"/>
</dbReference>
<evidence type="ECO:0000313" key="9">
    <source>
        <dbReference type="Proteomes" id="UP000000689"/>
    </source>
</evidence>
<evidence type="ECO:0000313" key="8">
    <source>
        <dbReference type="EMBL" id="CCD22623.1"/>
    </source>
</evidence>
<dbReference type="GO" id="GO:0045740">
    <property type="term" value="P:positive regulation of DNA replication"/>
    <property type="evidence" value="ECO:0007669"/>
    <property type="project" value="EnsemblFungi"/>
</dbReference>
<dbReference type="GO" id="GO:0006974">
    <property type="term" value="P:DNA damage response"/>
    <property type="evidence" value="ECO:0007669"/>
    <property type="project" value="EnsemblFungi"/>
</dbReference>
<dbReference type="GO" id="GO:0005634">
    <property type="term" value="C:nucleus"/>
    <property type="evidence" value="ECO:0007669"/>
    <property type="project" value="EnsemblFungi"/>
</dbReference>
<dbReference type="InterPro" id="IPR046965">
    <property type="entry name" value="Cyclin_A/B-like"/>
</dbReference>
<evidence type="ECO:0000256" key="5">
    <source>
        <dbReference type="SAM" id="MobiDB-lite"/>
    </source>
</evidence>
<evidence type="ECO:0000256" key="4">
    <source>
        <dbReference type="RuleBase" id="RU000383"/>
    </source>
</evidence>
<dbReference type="EMBL" id="HE580267">
    <property type="protein sequence ID" value="CCD22623.1"/>
    <property type="molecule type" value="Genomic_DNA"/>
</dbReference>
<dbReference type="eggNOG" id="KOG0653">
    <property type="taxonomic scope" value="Eukaryota"/>
</dbReference>
<dbReference type="PANTHER" id="PTHR10177">
    <property type="entry name" value="CYCLINS"/>
    <property type="match status" value="1"/>
</dbReference>
<dbReference type="InterPro" id="IPR036915">
    <property type="entry name" value="Cyclin-like_sf"/>
</dbReference>
<evidence type="ECO:0000256" key="1">
    <source>
        <dbReference type="ARBA" id="ARBA00022618"/>
    </source>
</evidence>
<comment type="similarity">
    <text evidence="4">Belongs to the cyclin family.</text>
</comment>
<name>G0W485_NAUDC</name>
<evidence type="ECO:0000256" key="2">
    <source>
        <dbReference type="ARBA" id="ARBA00023127"/>
    </source>
</evidence>
<dbReference type="HOGENOM" id="CLU_020695_12_4_1"/>
<dbReference type="GO" id="GO:0000082">
    <property type="term" value="P:G1/S transition of mitotic cell cycle"/>
    <property type="evidence" value="ECO:0007669"/>
    <property type="project" value="EnsemblFungi"/>
</dbReference>
<keyword evidence="1" id="KW-0132">Cell division</keyword>
<dbReference type="Gene3D" id="1.10.472.10">
    <property type="entry name" value="Cyclin-like"/>
    <property type="match status" value="2"/>
</dbReference>
<protein>
    <submittedName>
        <fullName evidence="8">Uncharacterized protein</fullName>
    </submittedName>
</protein>
<keyword evidence="2 4" id="KW-0195">Cyclin</keyword>
<dbReference type="GO" id="GO:0016538">
    <property type="term" value="F:cyclin-dependent protein serine/threonine kinase regulator activity"/>
    <property type="evidence" value="ECO:0007669"/>
    <property type="project" value="EnsemblFungi"/>
</dbReference>
<accession>G0W485</accession>
<dbReference type="PIRSF" id="PIRSF001771">
    <property type="entry name" value="Cyclin_A_B_D_E"/>
    <property type="match status" value="1"/>
</dbReference>
<dbReference type="AlphaFoldDB" id="G0W485"/>
<dbReference type="GO" id="GO:0000307">
    <property type="term" value="C:cyclin-dependent protein kinase holoenzyme complex"/>
    <property type="evidence" value="ECO:0007669"/>
    <property type="project" value="EnsemblFungi"/>
</dbReference>
<keyword evidence="9" id="KW-1185">Reference proteome</keyword>
<dbReference type="GO" id="GO:0051301">
    <property type="term" value="P:cell division"/>
    <property type="evidence" value="ECO:0007669"/>
    <property type="project" value="UniProtKB-KW"/>
</dbReference>
<dbReference type="GO" id="GO:1901673">
    <property type="term" value="P:regulation of mitotic spindle assembly"/>
    <property type="evidence" value="ECO:0007669"/>
    <property type="project" value="EnsemblFungi"/>
</dbReference>
<dbReference type="SMART" id="SM01332">
    <property type="entry name" value="Cyclin_C"/>
    <property type="match status" value="1"/>
</dbReference>
<gene>
    <name evidence="8" type="primary">NDAI0A04670</name>
    <name evidence="8" type="ordered locus">NDAI_0A04670</name>
</gene>